<keyword evidence="4" id="KW-0233">DNA recombination</keyword>
<dbReference type="InterPro" id="IPR050808">
    <property type="entry name" value="Phage_Integrase"/>
</dbReference>
<dbReference type="Proteomes" id="UP000239772">
    <property type="component" value="Unassembled WGS sequence"/>
</dbReference>
<dbReference type="Pfam" id="PF00589">
    <property type="entry name" value="Phage_integrase"/>
    <property type="match status" value="1"/>
</dbReference>
<dbReference type="InterPro" id="IPR038488">
    <property type="entry name" value="Integrase_DNA-bd_sf"/>
</dbReference>
<dbReference type="PANTHER" id="PTHR30629">
    <property type="entry name" value="PROPHAGE INTEGRASE"/>
    <property type="match status" value="1"/>
</dbReference>
<dbReference type="Gene3D" id="3.30.160.390">
    <property type="entry name" value="Integrase, DNA-binding domain"/>
    <property type="match status" value="1"/>
</dbReference>
<dbReference type="PROSITE" id="PS51898">
    <property type="entry name" value="TYR_RECOMBINASE"/>
    <property type="match status" value="1"/>
</dbReference>
<evidence type="ECO:0000259" key="7">
    <source>
        <dbReference type="PROSITE" id="PS51900"/>
    </source>
</evidence>
<evidence type="ECO:0000313" key="9">
    <source>
        <dbReference type="Proteomes" id="UP000239772"/>
    </source>
</evidence>
<dbReference type="Pfam" id="PF13356">
    <property type="entry name" value="Arm-DNA-bind_3"/>
    <property type="match status" value="1"/>
</dbReference>
<evidence type="ECO:0000256" key="4">
    <source>
        <dbReference type="ARBA" id="ARBA00023172"/>
    </source>
</evidence>
<keyword evidence="3 5" id="KW-0238">DNA-binding</keyword>
<keyword evidence="2" id="KW-0229">DNA integration</keyword>
<dbReference type="InterPro" id="IPR010998">
    <property type="entry name" value="Integrase_recombinase_N"/>
</dbReference>
<comment type="caution">
    <text evidence="8">The sequence shown here is derived from an EMBL/GenBank/DDBJ whole genome shotgun (WGS) entry which is preliminary data.</text>
</comment>
<dbReference type="OrthoDB" id="9795573at2"/>
<keyword evidence="9" id="KW-1185">Reference proteome</keyword>
<dbReference type="InterPro" id="IPR053876">
    <property type="entry name" value="Phage_int_M"/>
</dbReference>
<evidence type="ECO:0000256" key="2">
    <source>
        <dbReference type="ARBA" id="ARBA00022908"/>
    </source>
</evidence>
<evidence type="ECO:0000313" key="8">
    <source>
        <dbReference type="EMBL" id="PSC03855.1"/>
    </source>
</evidence>
<reference evidence="9" key="1">
    <citation type="submission" date="2018-03" db="EMBL/GenBank/DDBJ databases">
        <authorList>
            <person name="Sun L."/>
            <person name="Liu H."/>
            <person name="Chen W."/>
            <person name="Huang K."/>
            <person name="Liu W."/>
            <person name="Gao X."/>
        </authorList>
    </citation>
    <scope>NUCLEOTIDE SEQUENCE [LARGE SCALE GENOMIC DNA]</scope>
    <source>
        <strain evidence="9">SH9</strain>
    </source>
</reference>
<feature type="domain" description="Tyr recombinase" evidence="6">
    <location>
        <begin position="216"/>
        <end position="390"/>
    </location>
</feature>
<dbReference type="InterPro" id="IPR011010">
    <property type="entry name" value="DNA_brk_join_enz"/>
</dbReference>
<evidence type="ECO:0000256" key="3">
    <source>
        <dbReference type="ARBA" id="ARBA00023125"/>
    </source>
</evidence>
<evidence type="ECO:0000256" key="1">
    <source>
        <dbReference type="ARBA" id="ARBA00008857"/>
    </source>
</evidence>
<dbReference type="PROSITE" id="PS51900">
    <property type="entry name" value="CB"/>
    <property type="match status" value="1"/>
</dbReference>
<dbReference type="InterPro" id="IPR013762">
    <property type="entry name" value="Integrase-like_cat_sf"/>
</dbReference>
<dbReference type="GO" id="GO:0006310">
    <property type="term" value="P:DNA recombination"/>
    <property type="evidence" value="ECO:0007669"/>
    <property type="project" value="UniProtKB-KW"/>
</dbReference>
<dbReference type="CDD" id="cd00801">
    <property type="entry name" value="INT_P4_C"/>
    <property type="match status" value="1"/>
</dbReference>
<dbReference type="AlphaFoldDB" id="A0A2T1HQD0"/>
<evidence type="ECO:0000256" key="5">
    <source>
        <dbReference type="PROSITE-ProRule" id="PRU01248"/>
    </source>
</evidence>
<dbReference type="EMBL" id="PVZS01000020">
    <property type="protein sequence ID" value="PSC03855.1"/>
    <property type="molecule type" value="Genomic_DNA"/>
</dbReference>
<dbReference type="GO" id="GO:0003677">
    <property type="term" value="F:DNA binding"/>
    <property type="evidence" value="ECO:0007669"/>
    <property type="project" value="UniProtKB-UniRule"/>
</dbReference>
<dbReference type="Pfam" id="PF22022">
    <property type="entry name" value="Phage_int_M"/>
    <property type="match status" value="1"/>
</dbReference>
<feature type="domain" description="Core-binding (CB)" evidence="7">
    <location>
        <begin position="106"/>
        <end position="186"/>
    </location>
</feature>
<dbReference type="PANTHER" id="PTHR30629:SF2">
    <property type="entry name" value="PROPHAGE INTEGRASE INTS-RELATED"/>
    <property type="match status" value="1"/>
</dbReference>
<accession>A0A2T1HQD0</accession>
<name>A0A2T1HQD0_9HYPH</name>
<comment type="similarity">
    <text evidence="1">Belongs to the 'phage' integrase family.</text>
</comment>
<dbReference type="InterPro" id="IPR044068">
    <property type="entry name" value="CB"/>
</dbReference>
<dbReference type="Gene3D" id="1.10.150.130">
    <property type="match status" value="1"/>
</dbReference>
<dbReference type="RefSeq" id="WP_106338221.1">
    <property type="nucleotide sequence ID" value="NZ_PVZS01000020.1"/>
</dbReference>
<sequence>MPQTLNRLKARQVETITQYGRHSDGGGLYLSVADGGRRWVFRYRDPNTKKVREMGLGAAPGRDRPGVSLADARRKAEDARRLLSQGVDPLGAKQEAKAAVKPIRIPTFKEVADGLIESLRPGWRSEKHASQWEATLDAYAAKLQPMPVNAIATEHVLEALRPIWNEKPETARRVRGRIEAVLAAATAHGHRSGANPAQWRHHLDKLLAKRPKLSRGHHAAMPYDEVPAFVARLREAGSVSALALEFTILTAARSGEVLGAEWSEIDMEKSLWSVPAGRMKSGRRHTVPLSQAALEVLRKVRLVAEGAAVFPGPRDRRRGMSNMALEMTLRRMKVDDVTVHGFRSSFRDWAGDHTAFPRELLETALAHTIRDETERAYRRGDALEKRRQLMAAWADFCAQTQVKNVVPLRGASA</sequence>
<dbReference type="SUPFAM" id="SSF56349">
    <property type="entry name" value="DNA breaking-rejoining enzymes"/>
    <property type="match status" value="1"/>
</dbReference>
<organism evidence="8 9">
    <name type="scientific">Alsobacter soli</name>
    <dbReference type="NCBI Taxonomy" id="2109933"/>
    <lineage>
        <taxon>Bacteria</taxon>
        <taxon>Pseudomonadati</taxon>
        <taxon>Pseudomonadota</taxon>
        <taxon>Alphaproteobacteria</taxon>
        <taxon>Hyphomicrobiales</taxon>
        <taxon>Alsobacteraceae</taxon>
        <taxon>Alsobacter</taxon>
    </lineage>
</organism>
<protein>
    <submittedName>
        <fullName evidence="8">Integrase</fullName>
    </submittedName>
</protein>
<dbReference type="InterPro" id="IPR025166">
    <property type="entry name" value="Integrase_DNA_bind_dom"/>
</dbReference>
<proteinExistence type="inferred from homology"/>
<dbReference type="GO" id="GO:0015074">
    <property type="term" value="P:DNA integration"/>
    <property type="evidence" value="ECO:0007669"/>
    <property type="project" value="UniProtKB-KW"/>
</dbReference>
<dbReference type="InterPro" id="IPR002104">
    <property type="entry name" value="Integrase_catalytic"/>
</dbReference>
<evidence type="ECO:0000259" key="6">
    <source>
        <dbReference type="PROSITE" id="PS51898"/>
    </source>
</evidence>
<gene>
    <name evidence="8" type="ORF">SLNSH_17065</name>
</gene>
<dbReference type="Gene3D" id="1.10.443.10">
    <property type="entry name" value="Intergrase catalytic core"/>
    <property type="match status" value="1"/>
</dbReference>